<evidence type="ECO:0000313" key="2">
    <source>
        <dbReference type="Proteomes" id="UP000261660"/>
    </source>
</evidence>
<protein>
    <submittedName>
        <fullName evidence="1">Uncharacterized protein</fullName>
    </submittedName>
</protein>
<dbReference type="AlphaFoldDB" id="A0A3Q3F800"/>
<dbReference type="Proteomes" id="UP000261660">
    <property type="component" value="Unplaced"/>
</dbReference>
<dbReference type="GeneTree" id="ENSGT01150000289094"/>
<dbReference type="Ensembl" id="ENSLBET00000017029.1">
    <property type="protein sequence ID" value="ENSLBEP00000016091.1"/>
    <property type="gene ID" value="ENSLBEG00000012479.1"/>
</dbReference>
<dbReference type="InParanoid" id="A0A3Q3F800"/>
<reference evidence="1" key="1">
    <citation type="submission" date="2025-08" db="UniProtKB">
        <authorList>
            <consortium name="Ensembl"/>
        </authorList>
    </citation>
    <scope>IDENTIFICATION</scope>
</reference>
<keyword evidence="2" id="KW-1185">Reference proteome</keyword>
<sequence>MYCAYTIPGMTGSSLMYYYNGKAVRHTHTSPSAASSVSFSPYPREVPSSFPSSPCPPGRSVCLCHSLFTAAVRWRGEKTQKKEKK</sequence>
<accession>A0A3Q3F800</accession>
<organism evidence="1 2">
    <name type="scientific">Labrus bergylta</name>
    <name type="common">ballan wrasse</name>
    <dbReference type="NCBI Taxonomy" id="56723"/>
    <lineage>
        <taxon>Eukaryota</taxon>
        <taxon>Metazoa</taxon>
        <taxon>Chordata</taxon>
        <taxon>Craniata</taxon>
        <taxon>Vertebrata</taxon>
        <taxon>Euteleostomi</taxon>
        <taxon>Actinopterygii</taxon>
        <taxon>Neopterygii</taxon>
        <taxon>Teleostei</taxon>
        <taxon>Neoteleostei</taxon>
        <taxon>Acanthomorphata</taxon>
        <taxon>Eupercaria</taxon>
        <taxon>Labriformes</taxon>
        <taxon>Labridae</taxon>
        <taxon>Labrus</taxon>
    </lineage>
</organism>
<proteinExistence type="predicted"/>
<evidence type="ECO:0000313" key="1">
    <source>
        <dbReference type="Ensembl" id="ENSLBEP00000016091.1"/>
    </source>
</evidence>
<name>A0A3Q3F800_9LABR</name>
<reference evidence="1" key="2">
    <citation type="submission" date="2025-09" db="UniProtKB">
        <authorList>
            <consortium name="Ensembl"/>
        </authorList>
    </citation>
    <scope>IDENTIFICATION</scope>
</reference>